<organism evidence="2 3">
    <name type="scientific">Plasmodium malariae</name>
    <dbReference type="NCBI Taxonomy" id="5858"/>
    <lineage>
        <taxon>Eukaryota</taxon>
        <taxon>Sar</taxon>
        <taxon>Alveolata</taxon>
        <taxon>Apicomplexa</taxon>
        <taxon>Aconoidasida</taxon>
        <taxon>Haemosporida</taxon>
        <taxon>Plasmodiidae</taxon>
        <taxon>Plasmodium</taxon>
        <taxon>Plasmodium (Plasmodium)</taxon>
    </lineage>
</organism>
<feature type="compositionally biased region" description="Low complexity" evidence="1">
    <location>
        <begin position="659"/>
        <end position="927"/>
    </location>
</feature>
<proteinExistence type="predicted"/>
<evidence type="ECO:0000313" key="2">
    <source>
        <dbReference type="EMBL" id="SCN12884.1"/>
    </source>
</evidence>
<dbReference type="GeneID" id="39868987"/>
<dbReference type="OMA" id="TIQIHHD"/>
<feature type="region of interest" description="Disordered" evidence="1">
    <location>
        <begin position="651"/>
        <end position="927"/>
    </location>
</feature>
<dbReference type="Proteomes" id="UP000219813">
    <property type="component" value="Chromosome 9"/>
</dbReference>
<name>A0A1D3PC68_PLAMA</name>
<dbReference type="RefSeq" id="XP_028861781.1">
    <property type="nucleotide sequence ID" value="XM_029005164.1"/>
</dbReference>
<dbReference type="EMBL" id="LT594630">
    <property type="protein sequence ID" value="SCN12884.1"/>
    <property type="molecule type" value="Genomic_DNA"/>
</dbReference>
<reference evidence="2 3" key="1">
    <citation type="submission" date="2016-06" db="EMBL/GenBank/DDBJ databases">
        <authorList>
            <consortium name="Pathogen Informatics"/>
        </authorList>
    </citation>
    <scope>NUCLEOTIDE SEQUENCE [LARGE SCALE GENOMIC DNA]</scope>
</reference>
<dbReference type="KEGG" id="pmal:PMUG01_09045900"/>
<gene>
    <name evidence="2" type="primary">PmUG01_09045900</name>
    <name evidence="2" type="ORF">PMUG01_09045900</name>
</gene>
<sequence length="1382" mass="159614">MEYNGNLVDIEGNDLIINQITNDRTIINCKLFLFKLKTKSDKLRYYEIKNSIASKDFIKAYIADDSNALLLSDDLFYLYDSENNKKNCLINLNDCEPRDFIYYKKNLIFIQKDKFSLFQAKADGKCNILLNLIDAPLKVNFCSCNKDMLYLCTSARIYFLKLIYSKDKILKVKNTQMSLPFKFKQEEYAYHSFENKFYKIKNEYKEVIHVCSYSDKEVTVYKFVKGEFKNKKKCFVKLSVNKLNNEIIKGCFFFKIKRVSKGQEKKKKDTDVVNNNYNEVVVKGSNDSNLEDEVTEGKKKCDSEEILKYENVNCVDNLPCDENNLLQNNDSIFSNEKIVRDENSKFEEEHTCSDVVTTHNGKNNNIENEEEEKIEEDISTNKEEDIIKLYLLIYSENGRILIYFVDYLNLADFKFGFVGFSNNPIAFMHLPFKAIYIYNISELYEKRVIKQKKIIQKKKKLSSNYCKYMEHIINKEIYINSNLFIDTVLMNEGTVSIYTIQIHNNLLLECENNMEPTVINVVNCSNKVVAVKKAINNENKNDEIKKIINESKYSCYSDSDSYIDSDITWTNSDKSDDDDDNDNSLYNVNIDSHVGEDNLNNYEHSGKMEKTKNIGSSSSISNALSQNKQSLLSEIDHYDNIKKEQDNFTHNIADKDNSNDNINNVGNNNDSNNIENNNNENNNIESNNNENVNNESNNNENINNVGNNNYSNHNENVNNESNNNENVNNENNNNENVNNESNNNENVNNESNNNENVNNENNNNENVNNESNNNENVNNESNNNVNNESNNNENVNNESNNNENINNVGNNNYSNHNENVNNESNNNENVNNNESNNNENINNVGNNNYSNNNENVNNVGNNNYSNNNENVNNVGNNNYSNNNENVNNVGNNNYSNNNENVNNESNNNENNNNNEDNNNDSNDYGSNIDDKIIEEKEEIDQDKRKGKCNGNIYTIEQLKMGQKNEETLENNIECEIKENASKNQSLLYLTHHKNSSNDSCISTPSSVNSIKLKTSTFEVNQQSAKQISENGDEEAEKVVENELEKEKEVYEIYDKEGAHMEKHPKVNEDQEKNENLEVNVDPEMSEPQHDSIRQNDMTEGNKVKDGGDIQTCNENVELKGEKEMNQTNFVAVDTEKGVGDQNEFNENNEEEFDKNVEQKKKKKRKKGKDKKIESIEKEDVEEETTEEKKKKKKKKKARIEDNILVDKKEQSDKHDGINNDDSEKHLNNKLHNNDLINSNNNLLVLSSMIKLYLSLRKYGALFSLLCVSGKKQIKSTVKNMGKKYSIKLLEYLLNTLMRNTYALVPFYKWIKCICKVYKDSLKGRKHRSLVTKITNVADKYVRNEHIINLVVDKISCTVDSIMKNKILENTEILNYRDGTIMK</sequence>
<feature type="region of interest" description="Disordered" evidence="1">
    <location>
        <begin position="1136"/>
        <end position="1225"/>
    </location>
</feature>
<dbReference type="VEuPathDB" id="PlasmoDB:PmUG01_09045900"/>
<accession>A0A1D3PC68</accession>
<evidence type="ECO:0000313" key="3">
    <source>
        <dbReference type="Proteomes" id="UP000219813"/>
    </source>
</evidence>
<feature type="compositionally biased region" description="Basic and acidic residues" evidence="1">
    <location>
        <begin position="1198"/>
        <end position="1225"/>
    </location>
</feature>
<evidence type="ECO:0000256" key="1">
    <source>
        <dbReference type="SAM" id="MobiDB-lite"/>
    </source>
</evidence>
<feature type="region of interest" description="Disordered" evidence="1">
    <location>
        <begin position="1079"/>
        <end position="1109"/>
    </location>
</feature>
<keyword evidence="3" id="KW-1185">Reference proteome</keyword>
<feature type="compositionally biased region" description="Basic residues" evidence="1">
    <location>
        <begin position="1159"/>
        <end position="1169"/>
    </location>
</feature>
<protein>
    <submittedName>
        <fullName evidence="2">Uncharacterized protein</fullName>
    </submittedName>
</protein>
<dbReference type="OrthoDB" id="5355499at2759"/>